<evidence type="ECO:0000313" key="2">
    <source>
        <dbReference type="EMBL" id="KAL2832189.1"/>
    </source>
</evidence>
<organism evidence="2 3">
    <name type="scientific">Aspergillus pseudoustus</name>
    <dbReference type="NCBI Taxonomy" id="1810923"/>
    <lineage>
        <taxon>Eukaryota</taxon>
        <taxon>Fungi</taxon>
        <taxon>Dikarya</taxon>
        <taxon>Ascomycota</taxon>
        <taxon>Pezizomycotina</taxon>
        <taxon>Eurotiomycetes</taxon>
        <taxon>Eurotiomycetidae</taxon>
        <taxon>Eurotiales</taxon>
        <taxon>Aspergillaceae</taxon>
        <taxon>Aspergillus</taxon>
        <taxon>Aspergillus subgen. Nidulantes</taxon>
    </lineage>
</organism>
<accession>A0ABR4IWP8</accession>
<dbReference type="InterPro" id="IPR013096">
    <property type="entry name" value="Cupin_2"/>
</dbReference>
<dbReference type="Pfam" id="PF07883">
    <property type="entry name" value="Cupin_2"/>
    <property type="match status" value="1"/>
</dbReference>
<dbReference type="Gene3D" id="2.60.120.10">
    <property type="entry name" value="Jelly Rolls"/>
    <property type="match status" value="1"/>
</dbReference>
<name>A0ABR4IWP8_9EURO</name>
<keyword evidence="3" id="KW-1185">Reference proteome</keyword>
<dbReference type="InterPro" id="IPR011051">
    <property type="entry name" value="RmlC_Cupin_sf"/>
</dbReference>
<proteinExistence type="predicted"/>
<dbReference type="InterPro" id="IPR014710">
    <property type="entry name" value="RmlC-like_jellyroll"/>
</dbReference>
<dbReference type="SUPFAM" id="SSF51182">
    <property type="entry name" value="RmlC-like cupins"/>
    <property type="match status" value="1"/>
</dbReference>
<dbReference type="CDD" id="cd02231">
    <property type="entry name" value="cupin_BLL6423-like"/>
    <property type="match status" value="1"/>
</dbReference>
<gene>
    <name evidence="2" type="ORF">BJY01DRAFT_254007</name>
</gene>
<sequence>MSLPLEPALTHGMRLARRYITGHDRAGTSIILASPELLYLDRGGYSISRTYALTQVPAHLANDQDVAAYLSPDGQEHPTSYSLGGSQVVVPGGVNFLLGDFGPSSVTPMHRTVSVDFVVVVEGELILELDNGAQTHLKSGDSVIQRATMHRWVNPSPQNPARFVATTVACVPVESVDHGPITSSWA</sequence>
<protein>
    <recommendedName>
        <fullName evidence="1">Cupin type-2 domain-containing protein</fullName>
    </recommendedName>
</protein>
<comment type="caution">
    <text evidence="2">The sequence shown here is derived from an EMBL/GenBank/DDBJ whole genome shotgun (WGS) entry which is preliminary data.</text>
</comment>
<reference evidence="2 3" key="1">
    <citation type="submission" date="2024-07" db="EMBL/GenBank/DDBJ databases">
        <title>Section-level genome sequencing and comparative genomics of Aspergillus sections Usti and Cavernicolus.</title>
        <authorList>
            <consortium name="Lawrence Berkeley National Laboratory"/>
            <person name="Nybo J.L."/>
            <person name="Vesth T.C."/>
            <person name="Theobald S."/>
            <person name="Frisvad J.C."/>
            <person name="Larsen T.O."/>
            <person name="Kjaerboelling I."/>
            <person name="Rothschild-Mancinelli K."/>
            <person name="Lyhne E.K."/>
            <person name="Kogle M.E."/>
            <person name="Barry K."/>
            <person name="Clum A."/>
            <person name="Na H."/>
            <person name="Ledsgaard L."/>
            <person name="Lin J."/>
            <person name="Lipzen A."/>
            <person name="Kuo A."/>
            <person name="Riley R."/>
            <person name="Mondo S."/>
            <person name="Labutti K."/>
            <person name="Haridas S."/>
            <person name="Pangalinan J."/>
            <person name="Salamov A.A."/>
            <person name="Simmons B.A."/>
            <person name="Magnuson J.K."/>
            <person name="Chen J."/>
            <person name="Drula E."/>
            <person name="Henrissat B."/>
            <person name="Wiebenga A."/>
            <person name="Lubbers R.J."/>
            <person name="Gomes A.C."/>
            <person name="Makela M.R."/>
            <person name="Stajich J."/>
            <person name="Grigoriev I.V."/>
            <person name="Mortensen U.H."/>
            <person name="De Vries R.P."/>
            <person name="Baker S.E."/>
            <person name="Andersen M.R."/>
        </authorList>
    </citation>
    <scope>NUCLEOTIDE SEQUENCE [LARGE SCALE GENOMIC DNA]</scope>
    <source>
        <strain evidence="2 3">CBS 123904</strain>
    </source>
</reference>
<dbReference type="Proteomes" id="UP001610446">
    <property type="component" value="Unassembled WGS sequence"/>
</dbReference>
<evidence type="ECO:0000259" key="1">
    <source>
        <dbReference type="Pfam" id="PF07883"/>
    </source>
</evidence>
<dbReference type="PANTHER" id="PTHR36156">
    <property type="entry name" value="SLR2101 PROTEIN"/>
    <property type="match status" value="1"/>
</dbReference>
<feature type="domain" description="Cupin type-2" evidence="1">
    <location>
        <begin position="101"/>
        <end position="165"/>
    </location>
</feature>
<dbReference type="InterPro" id="IPR047142">
    <property type="entry name" value="OryJ/VirC-like"/>
</dbReference>
<dbReference type="PANTHER" id="PTHR36156:SF2">
    <property type="entry name" value="CUPIN TYPE-2 DOMAIN-CONTAINING PROTEIN"/>
    <property type="match status" value="1"/>
</dbReference>
<dbReference type="EMBL" id="JBFXLU010000269">
    <property type="protein sequence ID" value="KAL2832189.1"/>
    <property type="molecule type" value="Genomic_DNA"/>
</dbReference>
<evidence type="ECO:0000313" key="3">
    <source>
        <dbReference type="Proteomes" id="UP001610446"/>
    </source>
</evidence>